<gene>
    <name evidence="2" type="ORF">PECUL_23A032719</name>
</gene>
<feature type="region of interest" description="Disordered" evidence="1">
    <location>
        <begin position="17"/>
        <end position="87"/>
    </location>
</feature>
<feature type="compositionally biased region" description="Polar residues" evidence="1">
    <location>
        <begin position="51"/>
        <end position="60"/>
    </location>
</feature>
<evidence type="ECO:0000256" key="1">
    <source>
        <dbReference type="SAM" id="MobiDB-lite"/>
    </source>
</evidence>
<keyword evidence="3" id="KW-1185">Reference proteome</keyword>
<feature type="compositionally biased region" description="Basic and acidic residues" evidence="1">
    <location>
        <begin position="39"/>
        <end position="48"/>
    </location>
</feature>
<evidence type="ECO:0000313" key="3">
    <source>
        <dbReference type="Proteomes" id="UP001295444"/>
    </source>
</evidence>
<dbReference type="EMBL" id="OW240918">
    <property type="protein sequence ID" value="CAH2305427.1"/>
    <property type="molecule type" value="Genomic_DNA"/>
</dbReference>
<name>A0AAD1WGJ6_PELCU</name>
<evidence type="ECO:0000313" key="2">
    <source>
        <dbReference type="EMBL" id="CAH2305427.1"/>
    </source>
</evidence>
<feature type="non-terminal residue" evidence="2">
    <location>
        <position position="87"/>
    </location>
</feature>
<protein>
    <submittedName>
        <fullName evidence="2">Uncharacterized protein</fullName>
    </submittedName>
</protein>
<organism evidence="2 3">
    <name type="scientific">Pelobates cultripes</name>
    <name type="common">Western spadefoot toad</name>
    <dbReference type="NCBI Taxonomy" id="61616"/>
    <lineage>
        <taxon>Eukaryota</taxon>
        <taxon>Metazoa</taxon>
        <taxon>Chordata</taxon>
        <taxon>Craniata</taxon>
        <taxon>Vertebrata</taxon>
        <taxon>Euteleostomi</taxon>
        <taxon>Amphibia</taxon>
        <taxon>Batrachia</taxon>
        <taxon>Anura</taxon>
        <taxon>Pelobatoidea</taxon>
        <taxon>Pelobatidae</taxon>
        <taxon>Pelobates</taxon>
    </lineage>
</organism>
<accession>A0AAD1WGJ6</accession>
<sequence>MSPGTTLAFWHTTLEFGTSSRAGPKLAEEKGAQQNSTRNKMDITEGKKTKTYPSDMQESQSPKRRAAPHSCRTAHLLTASTDNAACH</sequence>
<reference evidence="2" key="1">
    <citation type="submission" date="2022-03" db="EMBL/GenBank/DDBJ databases">
        <authorList>
            <person name="Alioto T."/>
            <person name="Alioto T."/>
            <person name="Gomez Garrido J."/>
        </authorList>
    </citation>
    <scope>NUCLEOTIDE SEQUENCE</scope>
</reference>
<proteinExistence type="predicted"/>
<dbReference type="AlphaFoldDB" id="A0AAD1WGJ6"/>
<dbReference type="Proteomes" id="UP001295444">
    <property type="component" value="Chromosome 07"/>
</dbReference>
<feature type="compositionally biased region" description="Polar residues" evidence="1">
    <location>
        <begin position="78"/>
        <end position="87"/>
    </location>
</feature>